<evidence type="ECO:0000256" key="1">
    <source>
        <dbReference type="SAM" id="MobiDB-lite"/>
    </source>
</evidence>
<dbReference type="AlphaFoldDB" id="A0ABD5RG20"/>
<keyword evidence="3" id="KW-1185">Reference proteome</keyword>
<dbReference type="InterPro" id="IPR048925">
    <property type="entry name" value="RdfA"/>
</dbReference>
<protein>
    <submittedName>
        <fullName evidence="2">Rod-determining factor RdfA</fullName>
    </submittedName>
</protein>
<proteinExistence type="predicted"/>
<evidence type="ECO:0000313" key="2">
    <source>
        <dbReference type="EMBL" id="MFC5368938.1"/>
    </source>
</evidence>
<evidence type="ECO:0000313" key="3">
    <source>
        <dbReference type="Proteomes" id="UP001596201"/>
    </source>
</evidence>
<sequence length="208" mass="22917">MSESGDETGPGHGRPDTDSKVGRVIAEYDLSGTAEWLEAAWVGDGRERRSLRDLADEFNRRALEAAMRDAGMDPVPVEVESAYTTLTDDETSSGARVELRNRLEWEGVDLDTVEADFVTHQAVHTFLRKYRGVERGTPEADPEKARETIGKLRGRTEAVTTNVVERLADRGALSVGSVDALVDVQVVCRDCESQYQVEELIDRGGCDC</sequence>
<dbReference type="EMBL" id="JBHSKX010000004">
    <property type="protein sequence ID" value="MFC5368938.1"/>
    <property type="molecule type" value="Genomic_DNA"/>
</dbReference>
<reference evidence="2 3" key="1">
    <citation type="journal article" date="2019" name="Int. J. Syst. Evol. Microbiol.">
        <title>The Global Catalogue of Microorganisms (GCM) 10K type strain sequencing project: providing services to taxonomists for standard genome sequencing and annotation.</title>
        <authorList>
            <consortium name="The Broad Institute Genomics Platform"/>
            <consortium name="The Broad Institute Genome Sequencing Center for Infectious Disease"/>
            <person name="Wu L."/>
            <person name="Ma J."/>
        </authorList>
    </citation>
    <scope>NUCLEOTIDE SEQUENCE [LARGE SCALE GENOMIC DNA]</scope>
    <source>
        <strain evidence="2 3">CGMCC 1.12237</strain>
    </source>
</reference>
<organism evidence="2 3">
    <name type="scientific">Salinirubrum litoreum</name>
    <dbReference type="NCBI Taxonomy" id="1126234"/>
    <lineage>
        <taxon>Archaea</taxon>
        <taxon>Methanobacteriati</taxon>
        <taxon>Methanobacteriota</taxon>
        <taxon>Stenosarchaea group</taxon>
        <taxon>Halobacteria</taxon>
        <taxon>Halobacteriales</taxon>
        <taxon>Haloferacaceae</taxon>
        <taxon>Salinirubrum</taxon>
    </lineage>
</organism>
<dbReference type="RefSeq" id="WP_227230995.1">
    <property type="nucleotide sequence ID" value="NZ_JAJCVJ010000003.1"/>
</dbReference>
<gene>
    <name evidence="2" type="primary">rdfA</name>
    <name evidence="2" type="ORF">ACFPJ5_18590</name>
</gene>
<dbReference type="Proteomes" id="UP001596201">
    <property type="component" value="Unassembled WGS sequence"/>
</dbReference>
<name>A0ABD5RG20_9EURY</name>
<dbReference type="Pfam" id="PF21811">
    <property type="entry name" value="RdfA"/>
    <property type="match status" value="1"/>
</dbReference>
<comment type="caution">
    <text evidence="2">The sequence shown here is derived from an EMBL/GenBank/DDBJ whole genome shotgun (WGS) entry which is preliminary data.</text>
</comment>
<feature type="region of interest" description="Disordered" evidence="1">
    <location>
        <begin position="1"/>
        <end position="22"/>
    </location>
</feature>
<accession>A0ABD5RG20</accession>